<evidence type="ECO:0000313" key="6">
    <source>
        <dbReference type="EMBL" id="WHI02756.1"/>
    </source>
</evidence>
<feature type="transmembrane region" description="Helical" evidence="1">
    <location>
        <begin position="82"/>
        <end position="107"/>
    </location>
</feature>
<organism evidence="3 9">
    <name type="scientific">Escherichia coli</name>
    <dbReference type="NCBI Taxonomy" id="562"/>
    <lineage>
        <taxon>Bacteria</taxon>
        <taxon>Pseudomonadati</taxon>
        <taxon>Pseudomonadota</taxon>
        <taxon>Gammaproteobacteria</taxon>
        <taxon>Enterobacterales</taxon>
        <taxon>Enterobacteriaceae</taxon>
        <taxon>Escherichia</taxon>
    </lineage>
</organism>
<dbReference type="RefSeq" id="WP_000517677.1">
    <property type="nucleotide sequence ID" value="NZ_AP027818.1"/>
</dbReference>
<protein>
    <submittedName>
        <fullName evidence="3">Uncharacterized protein</fullName>
    </submittedName>
</protein>
<evidence type="ECO:0000313" key="3">
    <source>
        <dbReference type="EMBL" id="EFE8676022.1"/>
    </source>
</evidence>
<evidence type="ECO:0000313" key="7">
    <source>
        <dbReference type="Proteomes" id="UP000256244"/>
    </source>
</evidence>
<reference evidence="2 7" key="2">
    <citation type="submission" date="2018-08" db="EMBL/GenBank/DDBJ databases">
        <title>Complete genome sequencing and genomic characterization of five Escherichia coli strains co-producing MCR-1 and ESBLs from different origins in China.</title>
        <authorList>
            <person name="Bai L."/>
        </authorList>
    </citation>
    <scope>NUCLEOTIDE SEQUENCE [LARGE SCALE GENOMIC DNA]</scope>
    <source>
        <strain evidence="7">cq9</strain>
        <strain evidence="2">Cq9</strain>
    </source>
</reference>
<dbReference type="Proteomes" id="UP000256244">
    <property type="component" value="Chromosome"/>
</dbReference>
<dbReference type="EMBL" id="AASWIS010000024">
    <property type="protein sequence ID" value="EFH5894324.1"/>
    <property type="molecule type" value="Genomic_DNA"/>
</dbReference>
<reference evidence="4 8" key="4">
    <citation type="submission" date="2019-12" db="EMBL/GenBank/DDBJ databases">
        <authorList>
            <consortium name="GenomeTrakr network: Whole genome sequencing for foodborne pathogen traceback"/>
        </authorList>
    </citation>
    <scope>NUCLEOTIDE SEQUENCE [LARGE SCALE GENOMIC DNA]</scope>
    <source>
        <strain evidence="4 8">PSU-2243</strain>
    </source>
</reference>
<evidence type="ECO:0000313" key="9">
    <source>
        <dbReference type="Proteomes" id="UP000533482"/>
    </source>
</evidence>
<dbReference type="EMBL" id="CP122634">
    <property type="protein sequence ID" value="WHI02756.1"/>
    <property type="molecule type" value="Genomic_DNA"/>
</dbReference>
<dbReference type="Proteomes" id="UP001179946">
    <property type="component" value="Chromosome"/>
</dbReference>
<dbReference type="EMBL" id="DADUEU010000094">
    <property type="protein sequence ID" value="HBB1576439.1"/>
    <property type="molecule type" value="Genomic_DNA"/>
</dbReference>
<name>A0A0K4CC78_ECOLX</name>
<evidence type="ECO:0000313" key="5">
    <source>
        <dbReference type="EMBL" id="HBB1576439.1"/>
    </source>
</evidence>
<reference evidence="5" key="1">
    <citation type="journal article" date="2018" name="Genome Biol.">
        <title>SKESA: strategic k-mer extension for scrupulous assemblies.</title>
        <authorList>
            <person name="Souvorov A."/>
            <person name="Agarwala R."/>
            <person name="Lipman D.J."/>
        </authorList>
    </citation>
    <scope>NUCLEOTIDE SEQUENCE</scope>
    <source>
        <strain evidence="5">Escherichia coli</strain>
    </source>
</reference>
<reference evidence="6" key="6">
    <citation type="journal article" date="2023" name="Front. Microbiol.">
        <title>Virotyping and genetic antimicrobial susceptibility testing of porcine ETEC/STEC strains and associated plasmid types.</title>
        <authorList>
            <person name="Vereecke N."/>
            <person name="Van Hoorde S."/>
            <person name="Sperling D."/>
            <person name="Theuns S."/>
            <person name="Devriendt B."/>
            <person name="Cox E."/>
        </authorList>
    </citation>
    <scope>NUCLEOTIDE SEQUENCE</scope>
    <source>
        <strain evidence="6">ETEC4085</strain>
    </source>
</reference>
<proteinExistence type="predicted"/>
<dbReference type="AlphaFoldDB" id="A0A0K4CC78"/>
<accession>A0A0K4CC78</accession>
<reference evidence="5" key="5">
    <citation type="submission" date="2021-03" db="EMBL/GenBank/DDBJ databases">
        <authorList>
            <consortium name="NCBI Pathogen Detection Project"/>
        </authorList>
    </citation>
    <scope>NUCLEOTIDE SEQUENCE</scope>
    <source>
        <strain evidence="5">Escherichia coli</strain>
    </source>
</reference>
<dbReference type="EMBL" id="AASOHJ010000049">
    <property type="protein sequence ID" value="EFE8676022.1"/>
    <property type="molecule type" value="Genomic_DNA"/>
</dbReference>
<feature type="transmembrane region" description="Helical" evidence="1">
    <location>
        <begin position="50"/>
        <end position="70"/>
    </location>
</feature>
<dbReference type="Proteomes" id="UP000870292">
    <property type="component" value="Unassembled WGS sequence"/>
</dbReference>
<dbReference type="EMBL" id="CP031546">
    <property type="protein sequence ID" value="AXO08819.1"/>
    <property type="molecule type" value="Genomic_DNA"/>
</dbReference>
<gene>
    <name evidence="2" type="ORF">DS732_22120</name>
    <name evidence="3" type="ORF">F7N46_23465</name>
    <name evidence="4" type="ORF">GOP25_19130</name>
    <name evidence="5" type="ORF">J0541_005517</name>
    <name evidence="6" type="ORF">QDW62_04060</name>
</gene>
<keyword evidence="1" id="KW-0812">Transmembrane</keyword>
<reference evidence="3 9" key="3">
    <citation type="submission" date="2019-09" db="EMBL/GenBank/DDBJ databases">
        <authorList>
            <consortium name="NARMS: The National Antimicrobial Resistance Monitoring System"/>
        </authorList>
    </citation>
    <scope>NUCLEOTIDE SEQUENCE [LARGE SCALE GENOMIC DNA]</scope>
    <source>
        <strain evidence="3 9">FSIS11923834</strain>
    </source>
</reference>
<sequence length="189" mass="21975">MGKNNYPENKYRKWFSTAITYLITGGLCWYMLWASAISHYTVLQNTVPEWTTYFCTGIITGSLSFIYAFYIRTFNRTLKSLLNAFTGGFCLGFILSLNCYDVCVYLFPDKVISYESEYDVVFPGPSRGKYGHCEAGLWLKDQNTSRWIQLCTNKEFLRSHHKQGMTGVWVTARVNKIGSYIVKYEFIYM</sequence>
<evidence type="ECO:0000256" key="1">
    <source>
        <dbReference type="SAM" id="Phobius"/>
    </source>
</evidence>
<dbReference type="Proteomes" id="UP000531813">
    <property type="component" value="Unassembled WGS sequence"/>
</dbReference>
<feature type="transmembrane region" description="Helical" evidence="1">
    <location>
        <begin position="21"/>
        <end position="38"/>
    </location>
</feature>
<keyword evidence="1" id="KW-1133">Transmembrane helix</keyword>
<dbReference type="Proteomes" id="UP000533482">
    <property type="component" value="Unassembled WGS sequence"/>
</dbReference>
<evidence type="ECO:0000313" key="4">
    <source>
        <dbReference type="EMBL" id="EFH5894324.1"/>
    </source>
</evidence>
<evidence type="ECO:0000313" key="8">
    <source>
        <dbReference type="Proteomes" id="UP000531813"/>
    </source>
</evidence>
<keyword evidence="1" id="KW-0472">Membrane</keyword>
<evidence type="ECO:0000313" key="2">
    <source>
        <dbReference type="EMBL" id="AXO08819.1"/>
    </source>
</evidence>